<keyword evidence="1" id="KW-0472">Membrane</keyword>
<keyword evidence="3" id="KW-1185">Reference proteome</keyword>
<reference evidence="2 3" key="1">
    <citation type="submission" date="2020-09" db="EMBL/GenBank/DDBJ databases">
        <authorList>
            <person name="Zhang R."/>
            <person name="Garcia K."/>
            <person name="Ogata H."/>
        </authorList>
    </citation>
    <scope>NUCLEOTIDE SEQUENCE [LARGE SCALE GENOMIC DNA]</scope>
    <source>
        <strain evidence="3">stheno</strain>
    </source>
</reference>
<name>A0A7S7YEA6_9VIRU</name>
<keyword evidence="1" id="KW-1133">Transmembrane helix</keyword>
<dbReference type="KEGG" id="vg:80543389"/>
<keyword evidence="1" id="KW-0812">Transmembrane</keyword>
<organism evidence="2 3">
    <name type="scientific">Medusavirus stheno T3</name>
    <dbReference type="NCBI Taxonomy" id="3069717"/>
    <lineage>
        <taxon>Viruses</taxon>
        <taxon>Varidnaviria</taxon>
        <taxon>Bamfordvirae</taxon>
        <taxon>Nucleocytoviricota</taxon>
        <taxon>Megaviricetes</taxon>
        <taxon>Mamonoviridae</taxon>
        <taxon>Medusavirus</taxon>
        <taxon>Medusavirus sthenus</taxon>
    </lineage>
</organism>
<sequence>MSSSLSPADQKAYNDVFTNCIVSFDALKCAESIPELSVDGIKAFEAIAFKAGGIETACAEVKTAVGDLNKVANGTGDLLETYGQWYENALAPAMVDACAKTKSPLTIAEIVDGPKQTIENLFMGSLSKPDRFLIKYRGYVALAIVVIFTVMLGFILRGCSCNSAQ</sequence>
<evidence type="ECO:0000256" key="1">
    <source>
        <dbReference type="SAM" id="Phobius"/>
    </source>
</evidence>
<accession>A0A7S7YEA6</accession>
<protein>
    <submittedName>
        <fullName evidence="2">Uncharacterized protein</fullName>
    </submittedName>
</protein>
<evidence type="ECO:0000313" key="3">
    <source>
        <dbReference type="Proteomes" id="UP001162098"/>
    </source>
</evidence>
<feature type="transmembrane region" description="Helical" evidence="1">
    <location>
        <begin position="136"/>
        <end position="156"/>
    </location>
</feature>
<evidence type="ECO:0000313" key="2">
    <source>
        <dbReference type="EMBL" id="QPB44193.1"/>
    </source>
</evidence>
<dbReference type="EMBL" id="MW018138">
    <property type="protein sequence ID" value="QPB44193.1"/>
    <property type="molecule type" value="Genomic_DNA"/>
</dbReference>
<proteinExistence type="predicted"/>
<dbReference type="Proteomes" id="UP001162098">
    <property type="component" value="Segment"/>
</dbReference>